<reference evidence="7" key="1">
    <citation type="journal article" date="2019" name="Int. J. Syst. Evol. Microbiol.">
        <title>The Global Catalogue of Microorganisms (GCM) 10K type strain sequencing project: providing services to taxonomists for standard genome sequencing and annotation.</title>
        <authorList>
            <consortium name="The Broad Institute Genomics Platform"/>
            <consortium name="The Broad Institute Genome Sequencing Center for Infectious Disease"/>
            <person name="Wu L."/>
            <person name="Ma J."/>
        </authorList>
    </citation>
    <scope>NUCLEOTIDE SEQUENCE [LARGE SCALE GENOMIC DNA]</scope>
    <source>
        <strain evidence="7">JCM 18053</strain>
    </source>
</reference>
<feature type="domain" description="HTH lysR-type" evidence="5">
    <location>
        <begin position="11"/>
        <end position="68"/>
    </location>
</feature>
<evidence type="ECO:0000313" key="7">
    <source>
        <dbReference type="Proteomes" id="UP001499852"/>
    </source>
</evidence>
<dbReference type="Gene3D" id="3.40.190.10">
    <property type="entry name" value="Periplasmic binding protein-like II"/>
    <property type="match status" value="2"/>
</dbReference>
<dbReference type="EMBL" id="BAABIA010000001">
    <property type="protein sequence ID" value="GAA5134266.1"/>
    <property type="molecule type" value="Genomic_DNA"/>
</dbReference>
<dbReference type="Pfam" id="PF00126">
    <property type="entry name" value="HTH_1"/>
    <property type="match status" value="1"/>
</dbReference>
<dbReference type="SUPFAM" id="SSF46785">
    <property type="entry name" value="Winged helix' DNA-binding domain"/>
    <property type="match status" value="1"/>
</dbReference>
<accession>A0ABP9NUU1</accession>
<proteinExistence type="inferred from homology"/>
<comment type="caution">
    <text evidence="6">The sequence shown here is derived from an EMBL/GenBank/DDBJ whole genome shotgun (WGS) entry which is preliminary data.</text>
</comment>
<evidence type="ECO:0000256" key="2">
    <source>
        <dbReference type="ARBA" id="ARBA00023015"/>
    </source>
</evidence>
<dbReference type="InterPro" id="IPR036388">
    <property type="entry name" value="WH-like_DNA-bd_sf"/>
</dbReference>
<protein>
    <recommendedName>
        <fullName evidence="5">HTH lysR-type domain-containing protein</fullName>
    </recommendedName>
</protein>
<dbReference type="SUPFAM" id="SSF53850">
    <property type="entry name" value="Periplasmic binding protein-like II"/>
    <property type="match status" value="1"/>
</dbReference>
<dbReference type="Proteomes" id="UP001499852">
    <property type="component" value="Unassembled WGS sequence"/>
</dbReference>
<keyword evidence="7" id="KW-1185">Reference proteome</keyword>
<evidence type="ECO:0000256" key="3">
    <source>
        <dbReference type="ARBA" id="ARBA00023125"/>
    </source>
</evidence>
<dbReference type="Pfam" id="PF03466">
    <property type="entry name" value="LysR_substrate"/>
    <property type="match status" value="1"/>
</dbReference>
<evidence type="ECO:0000259" key="5">
    <source>
        <dbReference type="PROSITE" id="PS50931"/>
    </source>
</evidence>
<evidence type="ECO:0000313" key="6">
    <source>
        <dbReference type="EMBL" id="GAA5134266.1"/>
    </source>
</evidence>
<keyword evidence="3" id="KW-0238">DNA-binding</keyword>
<dbReference type="PROSITE" id="PS50931">
    <property type="entry name" value="HTH_LYSR"/>
    <property type="match status" value="1"/>
</dbReference>
<dbReference type="Gene3D" id="1.10.10.10">
    <property type="entry name" value="Winged helix-like DNA-binding domain superfamily/Winged helix DNA-binding domain"/>
    <property type="match status" value="1"/>
</dbReference>
<dbReference type="PANTHER" id="PTHR30126">
    <property type="entry name" value="HTH-TYPE TRANSCRIPTIONAL REGULATOR"/>
    <property type="match status" value="1"/>
</dbReference>
<dbReference type="InterPro" id="IPR005119">
    <property type="entry name" value="LysR_subst-bd"/>
</dbReference>
<keyword evidence="4" id="KW-0804">Transcription</keyword>
<keyword evidence="2" id="KW-0805">Transcription regulation</keyword>
<evidence type="ECO:0000256" key="4">
    <source>
        <dbReference type="ARBA" id="ARBA00023163"/>
    </source>
</evidence>
<gene>
    <name evidence="6" type="ORF">GCM10023213_05660</name>
</gene>
<dbReference type="RefSeq" id="WP_345734862.1">
    <property type="nucleotide sequence ID" value="NZ_BAABIA010000001.1"/>
</dbReference>
<dbReference type="CDD" id="cd05466">
    <property type="entry name" value="PBP2_LTTR_substrate"/>
    <property type="match status" value="1"/>
</dbReference>
<dbReference type="PANTHER" id="PTHR30126:SF40">
    <property type="entry name" value="HTH-TYPE TRANSCRIPTIONAL REGULATOR GLTR"/>
    <property type="match status" value="1"/>
</dbReference>
<dbReference type="InterPro" id="IPR000847">
    <property type="entry name" value="LysR_HTH_N"/>
</dbReference>
<organism evidence="6 7">
    <name type="scientific">Prosthecobacter algae</name>
    <dbReference type="NCBI Taxonomy" id="1144682"/>
    <lineage>
        <taxon>Bacteria</taxon>
        <taxon>Pseudomonadati</taxon>
        <taxon>Verrucomicrobiota</taxon>
        <taxon>Verrucomicrobiia</taxon>
        <taxon>Verrucomicrobiales</taxon>
        <taxon>Verrucomicrobiaceae</taxon>
        <taxon>Prosthecobacter</taxon>
    </lineage>
</organism>
<name>A0ABP9NUU1_9BACT</name>
<comment type="similarity">
    <text evidence="1">Belongs to the LysR transcriptional regulatory family.</text>
</comment>
<sequence length="307" mass="34020">MFENLFSKGGLTLDRLRSFMQMAQAGSIAKAAPDDTNRQSQISRQIRELEQFFGTELTCRRGKTLSLSPAGERLATLIQEQLQDLEDFRREQSGQAKSFTIGTGASVLEWLVMPALPQIASLLGGANLSVVPYRSRNLAEAISDGRVDFAVIRQDALAPNARVEKLTRLGFVLCIPRRLLKKGVRDATQPSLWQTLPFAAGRDGGQMDKALRNAMAEAGVDFHPQFECGSMLQVRQLVEMGACAAVLPEIGVRGLDEKEILLSPFAPMRNYGRSLVLHWNERQMRRRGLELSQIRAVARLLKDAAAK</sequence>
<dbReference type="InterPro" id="IPR036390">
    <property type="entry name" value="WH_DNA-bd_sf"/>
</dbReference>
<evidence type="ECO:0000256" key="1">
    <source>
        <dbReference type="ARBA" id="ARBA00009437"/>
    </source>
</evidence>